<accession>A0A3B0R701</accession>
<keyword evidence="2" id="KW-0378">Hydrolase</keyword>
<evidence type="ECO:0000313" key="6">
    <source>
        <dbReference type="EMBL" id="VAV87979.1"/>
    </source>
</evidence>
<name>A0A3B0R701_9ZZZZ</name>
<dbReference type="Gene3D" id="3.60.21.10">
    <property type="match status" value="1"/>
</dbReference>
<dbReference type="EMBL" id="UOEG01000018">
    <property type="protein sequence ID" value="VAV87979.1"/>
    <property type="molecule type" value="Genomic_DNA"/>
</dbReference>
<evidence type="ECO:0000256" key="4">
    <source>
        <dbReference type="ARBA" id="ARBA00025742"/>
    </source>
</evidence>
<evidence type="ECO:0000256" key="3">
    <source>
        <dbReference type="ARBA" id="ARBA00023004"/>
    </source>
</evidence>
<dbReference type="PANTHER" id="PTHR42988">
    <property type="entry name" value="PHOSPHOHYDROLASE"/>
    <property type="match status" value="1"/>
</dbReference>
<dbReference type="Pfam" id="PF00149">
    <property type="entry name" value="Metallophos"/>
    <property type="match status" value="1"/>
</dbReference>
<proteinExistence type="inferred from homology"/>
<dbReference type="GO" id="GO:0046872">
    <property type="term" value="F:metal ion binding"/>
    <property type="evidence" value="ECO:0007669"/>
    <property type="project" value="UniProtKB-KW"/>
</dbReference>
<keyword evidence="3" id="KW-0408">Iron</keyword>
<evidence type="ECO:0000256" key="2">
    <source>
        <dbReference type="ARBA" id="ARBA00022801"/>
    </source>
</evidence>
<evidence type="ECO:0000259" key="5">
    <source>
        <dbReference type="Pfam" id="PF00149"/>
    </source>
</evidence>
<dbReference type="PANTHER" id="PTHR42988:SF2">
    <property type="entry name" value="CYCLIC NUCLEOTIDE PHOSPHODIESTERASE CBUA0032-RELATED"/>
    <property type="match status" value="1"/>
</dbReference>
<keyword evidence="1" id="KW-0479">Metal-binding</keyword>
<organism evidence="6">
    <name type="scientific">hydrothermal vent metagenome</name>
    <dbReference type="NCBI Taxonomy" id="652676"/>
    <lineage>
        <taxon>unclassified sequences</taxon>
        <taxon>metagenomes</taxon>
        <taxon>ecological metagenomes</taxon>
    </lineage>
</organism>
<protein>
    <recommendedName>
        <fullName evidence="5">Calcineurin-like phosphoesterase domain-containing protein</fullName>
    </recommendedName>
</protein>
<sequence>PYASRLLKLIVMSDIHLLPKGEIKRGLDTAPRFEAAIQDVNKYHGDADLLVFAGDIADQADAGAYAVFDDIRARNDLPQRVMMGNHDDRNVYLEHANDPMLDNNRFVQGYDDIKGHRIIMLDTSDPGVLRSGLCAKRLEWTRECLADAKAQNLKVILLMHHNPCALQMPVDTYRLAEPEKLLAVLHASGAGIIQVIAGHCHITTAGSWGGYPCATIAGNQHRVEPFLRGRTGQQTCFEAPAQYAVLMSDGLNCAVHFQSYVDHSTIMDPGLFPYKMAQKFEIID</sequence>
<comment type="similarity">
    <text evidence="4">Belongs to the cyclic nucleotide phosphodiesterase class-III family.</text>
</comment>
<dbReference type="GO" id="GO:0016787">
    <property type="term" value="F:hydrolase activity"/>
    <property type="evidence" value="ECO:0007669"/>
    <property type="project" value="UniProtKB-KW"/>
</dbReference>
<reference evidence="6" key="1">
    <citation type="submission" date="2018-06" db="EMBL/GenBank/DDBJ databases">
        <authorList>
            <person name="Zhirakovskaya E."/>
        </authorList>
    </citation>
    <scope>NUCLEOTIDE SEQUENCE</scope>
</reference>
<feature type="domain" description="Calcineurin-like phosphoesterase" evidence="5">
    <location>
        <begin position="8"/>
        <end position="201"/>
    </location>
</feature>
<dbReference type="SUPFAM" id="SSF56300">
    <property type="entry name" value="Metallo-dependent phosphatases"/>
    <property type="match status" value="1"/>
</dbReference>
<dbReference type="InterPro" id="IPR004843">
    <property type="entry name" value="Calcineurin-like_PHP"/>
</dbReference>
<evidence type="ECO:0000256" key="1">
    <source>
        <dbReference type="ARBA" id="ARBA00022723"/>
    </source>
</evidence>
<dbReference type="InterPro" id="IPR050884">
    <property type="entry name" value="CNP_phosphodiesterase-III"/>
</dbReference>
<feature type="non-terminal residue" evidence="6">
    <location>
        <position position="1"/>
    </location>
</feature>
<dbReference type="AlphaFoldDB" id="A0A3B0R701"/>
<gene>
    <name evidence="6" type="ORF">MNBD_ALPHA07-1940</name>
</gene>
<dbReference type="InterPro" id="IPR029052">
    <property type="entry name" value="Metallo-depent_PP-like"/>
</dbReference>